<evidence type="ECO:0008006" key="3">
    <source>
        <dbReference type="Google" id="ProtNLM"/>
    </source>
</evidence>
<evidence type="ECO:0000313" key="1">
    <source>
        <dbReference type="EMBL" id="OWK45790.1"/>
    </source>
</evidence>
<comment type="caution">
    <text evidence="1">The sequence shown here is derived from an EMBL/GenBank/DDBJ whole genome shotgun (WGS) entry which is preliminary data.</text>
</comment>
<name>A0A225DW73_9BACT</name>
<dbReference type="AlphaFoldDB" id="A0A225DW73"/>
<sequence length="95" mass="11147">MTRDEAEREVLSFWGHTSEHDFCGPVRVDSDRTETYDWGWVVYVVPINPETCPLNQKYDEYAIHKETGQSTVVGTRGLEYAIYELKKVYTKPIDW</sequence>
<reference evidence="2" key="1">
    <citation type="submission" date="2017-06" db="EMBL/GenBank/DDBJ databases">
        <title>Genome analysis of Fimbriiglobus ruber SP5, the first member of the order Planctomycetales with confirmed chitinolytic capability.</title>
        <authorList>
            <person name="Ravin N.V."/>
            <person name="Rakitin A.L."/>
            <person name="Ivanova A.A."/>
            <person name="Beletsky A.V."/>
            <person name="Kulichevskaya I.S."/>
            <person name="Mardanov A.V."/>
            <person name="Dedysh S.N."/>
        </authorList>
    </citation>
    <scope>NUCLEOTIDE SEQUENCE [LARGE SCALE GENOMIC DNA]</scope>
    <source>
        <strain evidence="2">SP5</strain>
    </source>
</reference>
<dbReference type="Proteomes" id="UP000214646">
    <property type="component" value="Unassembled WGS sequence"/>
</dbReference>
<proteinExistence type="predicted"/>
<keyword evidence="2" id="KW-1185">Reference proteome</keyword>
<accession>A0A225DW73</accession>
<evidence type="ECO:0000313" key="2">
    <source>
        <dbReference type="Proteomes" id="UP000214646"/>
    </source>
</evidence>
<protein>
    <recommendedName>
        <fullName evidence="3">Immunity protein 35 domain-containing protein</fullName>
    </recommendedName>
</protein>
<organism evidence="1 2">
    <name type="scientific">Fimbriiglobus ruber</name>
    <dbReference type="NCBI Taxonomy" id="1908690"/>
    <lineage>
        <taxon>Bacteria</taxon>
        <taxon>Pseudomonadati</taxon>
        <taxon>Planctomycetota</taxon>
        <taxon>Planctomycetia</taxon>
        <taxon>Gemmatales</taxon>
        <taxon>Gemmataceae</taxon>
        <taxon>Fimbriiglobus</taxon>
    </lineage>
</organism>
<dbReference type="OrthoDB" id="5526311at2"/>
<gene>
    <name evidence="1" type="ORF">FRUB_02121</name>
</gene>
<dbReference type="RefSeq" id="WP_088253470.1">
    <property type="nucleotide sequence ID" value="NZ_NIDE01000002.1"/>
</dbReference>
<dbReference type="EMBL" id="NIDE01000002">
    <property type="protein sequence ID" value="OWK45790.1"/>
    <property type="molecule type" value="Genomic_DNA"/>
</dbReference>